<keyword evidence="3" id="KW-1185">Reference proteome</keyword>
<feature type="compositionally biased region" description="Basic residues" evidence="1">
    <location>
        <begin position="34"/>
        <end position="48"/>
    </location>
</feature>
<organism evidence="2 3">
    <name type="scientific">Neurospora hispaniola</name>
    <dbReference type="NCBI Taxonomy" id="588809"/>
    <lineage>
        <taxon>Eukaryota</taxon>
        <taxon>Fungi</taxon>
        <taxon>Dikarya</taxon>
        <taxon>Ascomycota</taxon>
        <taxon>Pezizomycotina</taxon>
        <taxon>Sordariomycetes</taxon>
        <taxon>Sordariomycetidae</taxon>
        <taxon>Sordariales</taxon>
        <taxon>Sordariaceae</taxon>
        <taxon>Neurospora</taxon>
    </lineage>
</organism>
<dbReference type="RefSeq" id="XP_062691634.1">
    <property type="nucleotide sequence ID" value="XM_062840857.1"/>
</dbReference>
<evidence type="ECO:0000313" key="3">
    <source>
        <dbReference type="Proteomes" id="UP001285908"/>
    </source>
</evidence>
<dbReference type="Proteomes" id="UP001285908">
    <property type="component" value="Unassembled WGS sequence"/>
</dbReference>
<feature type="region of interest" description="Disordered" evidence="1">
    <location>
        <begin position="33"/>
        <end position="52"/>
    </location>
</feature>
<protein>
    <submittedName>
        <fullName evidence="2">Uncharacterized protein</fullName>
    </submittedName>
</protein>
<accession>A0AAJ0I5P8</accession>
<dbReference type="GeneID" id="87878479"/>
<dbReference type="AlphaFoldDB" id="A0AAJ0I5P8"/>
<proteinExistence type="predicted"/>
<gene>
    <name evidence="2" type="ORF">B0T23DRAFT_443399</name>
</gene>
<comment type="caution">
    <text evidence="2">The sequence shown here is derived from an EMBL/GenBank/DDBJ whole genome shotgun (WGS) entry which is preliminary data.</text>
</comment>
<feature type="region of interest" description="Disordered" evidence="1">
    <location>
        <begin position="1"/>
        <end position="27"/>
    </location>
</feature>
<evidence type="ECO:0000313" key="2">
    <source>
        <dbReference type="EMBL" id="KAK3490451.1"/>
    </source>
</evidence>
<evidence type="ECO:0000256" key="1">
    <source>
        <dbReference type="SAM" id="MobiDB-lite"/>
    </source>
</evidence>
<sequence length="90" mass="10535">MSDFQQRSPRRDINGTDPASRQWPPLYTDVCTLRKSRNKSQQKPKVRQLCRSNPDIRLTQNNFPRLSTRNLASFSFGLDAVTAPRKRPRY</sequence>
<dbReference type="EMBL" id="JAULSX010000005">
    <property type="protein sequence ID" value="KAK3490451.1"/>
    <property type="molecule type" value="Genomic_DNA"/>
</dbReference>
<name>A0AAJ0I5P8_9PEZI</name>
<reference evidence="2 3" key="1">
    <citation type="journal article" date="2023" name="Mol. Phylogenet. Evol.">
        <title>Genome-scale phylogeny and comparative genomics of the fungal order Sordariales.</title>
        <authorList>
            <person name="Hensen N."/>
            <person name="Bonometti L."/>
            <person name="Westerberg I."/>
            <person name="Brannstrom I.O."/>
            <person name="Guillou S."/>
            <person name="Cros-Aarteil S."/>
            <person name="Calhoun S."/>
            <person name="Haridas S."/>
            <person name="Kuo A."/>
            <person name="Mondo S."/>
            <person name="Pangilinan J."/>
            <person name="Riley R."/>
            <person name="LaButti K."/>
            <person name="Andreopoulos B."/>
            <person name="Lipzen A."/>
            <person name="Chen C."/>
            <person name="Yan M."/>
            <person name="Daum C."/>
            <person name="Ng V."/>
            <person name="Clum A."/>
            <person name="Steindorff A."/>
            <person name="Ohm R.A."/>
            <person name="Martin F."/>
            <person name="Silar P."/>
            <person name="Natvig D.O."/>
            <person name="Lalanne C."/>
            <person name="Gautier V."/>
            <person name="Ament-Velasquez S.L."/>
            <person name="Kruys A."/>
            <person name="Hutchinson M.I."/>
            <person name="Powell A.J."/>
            <person name="Barry K."/>
            <person name="Miller A.N."/>
            <person name="Grigoriev I.V."/>
            <person name="Debuchy R."/>
            <person name="Gladieux P."/>
            <person name="Hiltunen Thoren M."/>
            <person name="Johannesson H."/>
        </authorList>
    </citation>
    <scope>NUCLEOTIDE SEQUENCE [LARGE SCALE GENOMIC DNA]</scope>
    <source>
        <strain evidence="2 3">FGSC 10403</strain>
    </source>
</reference>